<dbReference type="Pfam" id="PF13692">
    <property type="entry name" value="Glyco_trans_1_4"/>
    <property type="match status" value="1"/>
</dbReference>
<organism evidence="4 5">
    <name type="scientific">Aurantiacibacter flavus</name>
    <dbReference type="NCBI Taxonomy" id="3145232"/>
    <lineage>
        <taxon>Bacteria</taxon>
        <taxon>Pseudomonadati</taxon>
        <taxon>Pseudomonadota</taxon>
        <taxon>Alphaproteobacteria</taxon>
        <taxon>Sphingomonadales</taxon>
        <taxon>Erythrobacteraceae</taxon>
        <taxon>Aurantiacibacter</taxon>
    </lineage>
</organism>
<dbReference type="EC" id="2.4.-.-" evidence="4"/>
<sequence>MTVQLADDARILFVLPSLGAGGSERVVTTLANHWAKQGRQIGIANFDDPEFTPFYPLADEVALFRLGLPAASGGLPGQLLQTARRIKALQRVYREFKPDVVISFLTKANVMSVLAARAAGIPVIISERNNPTLQQFNAFWRAARAYTYPKAFSFVTMTRGAADYYPERQRPRTTIIPNPVNLPENWQDQRQGNTITAVGRLADQKQFHLLIDAFALIAADFPKWNLRIWGEGAARADLERQRAQLGLDDRIALPGLTEKPGQWVETADVFVLCSAYEGWPNVIVEAMAAKLPVVAFDCEHGVTDMIEDGVTGRLVPLGDVPALASAMASLLQDSTLRQELALRAGEASARYDTEVIADHWNRIVADAIASL</sequence>
<proteinExistence type="predicted"/>
<keyword evidence="5" id="KW-1185">Reference proteome</keyword>
<name>A0ABV0CYS4_9SPHN</name>
<evidence type="ECO:0000313" key="5">
    <source>
        <dbReference type="Proteomes" id="UP001484535"/>
    </source>
</evidence>
<keyword evidence="1 4" id="KW-0328">Glycosyltransferase</keyword>
<reference evidence="4 5" key="1">
    <citation type="submission" date="2024-05" db="EMBL/GenBank/DDBJ databases">
        <authorList>
            <person name="Park S."/>
        </authorList>
    </citation>
    <scope>NUCLEOTIDE SEQUENCE [LARGE SCALE GENOMIC DNA]</scope>
    <source>
        <strain evidence="4 5">DGU5</strain>
    </source>
</reference>
<evidence type="ECO:0000256" key="2">
    <source>
        <dbReference type="ARBA" id="ARBA00022679"/>
    </source>
</evidence>
<accession>A0ABV0CYS4</accession>
<evidence type="ECO:0000259" key="3">
    <source>
        <dbReference type="Pfam" id="PF13579"/>
    </source>
</evidence>
<gene>
    <name evidence="4" type="ORF">ABDJ38_12650</name>
</gene>
<dbReference type="CDD" id="cd03820">
    <property type="entry name" value="GT4_AmsD-like"/>
    <property type="match status" value="1"/>
</dbReference>
<dbReference type="Pfam" id="PF13579">
    <property type="entry name" value="Glyco_trans_4_4"/>
    <property type="match status" value="1"/>
</dbReference>
<dbReference type="GO" id="GO:0016757">
    <property type="term" value="F:glycosyltransferase activity"/>
    <property type="evidence" value="ECO:0007669"/>
    <property type="project" value="UniProtKB-KW"/>
</dbReference>
<comment type="caution">
    <text evidence="4">The sequence shown here is derived from an EMBL/GenBank/DDBJ whole genome shotgun (WGS) entry which is preliminary data.</text>
</comment>
<dbReference type="Gene3D" id="3.40.50.2000">
    <property type="entry name" value="Glycogen Phosphorylase B"/>
    <property type="match status" value="2"/>
</dbReference>
<evidence type="ECO:0000313" key="4">
    <source>
        <dbReference type="EMBL" id="MEN7538024.1"/>
    </source>
</evidence>
<dbReference type="EMBL" id="JBDLBR010000004">
    <property type="protein sequence ID" value="MEN7538024.1"/>
    <property type="molecule type" value="Genomic_DNA"/>
</dbReference>
<dbReference type="PANTHER" id="PTHR12526">
    <property type="entry name" value="GLYCOSYLTRANSFERASE"/>
    <property type="match status" value="1"/>
</dbReference>
<dbReference type="Proteomes" id="UP001484535">
    <property type="component" value="Unassembled WGS sequence"/>
</dbReference>
<keyword evidence="2 4" id="KW-0808">Transferase</keyword>
<feature type="domain" description="Glycosyltransferase subfamily 4-like N-terminal" evidence="3">
    <location>
        <begin position="21"/>
        <end position="178"/>
    </location>
</feature>
<dbReference type="InterPro" id="IPR028098">
    <property type="entry name" value="Glyco_trans_4-like_N"/>
</dbReference>
<dbReference type="SUPFAM" id="SSF53756">
    <property type="entry name" value="UDP-Glycosyltransferase/glycogen phosphorylase"/>
    <property type="match status" value="1"/>
</dbReference>
<protein>
    <submittedName>
        <fullName evidence="4">Glycosyltransferase family 4 protein</fullName>
        <ecNumber evidence="4">2.4.-.-</ecNumber>
    </submittedName>
</protein>
<dbReference type="PANTHER" id="PTHR12526:SF510">
    <property type="entry name" value="D-INOSITOL 3-PHOSPHATE GLYCOSYLTRANSFERASE"/>
    <property type="match status" value="1"/>
</dbReference>
<dbReference type="RefSeq" id="WP_346785480.1">
    <property type="nucleotide sequence ID" value="NZ_JBDLBR010000004.1"/>
</dbReference>
<evidence type="ECO:0000256" key="1">
    <source>
        <dbReference type="ARBA" id="ARBA00022676"/>
    </source>
</evidence>